<accession>A0ABP1D5Z6</accession>
<dbReference type="InterPro" id="IPR045341">
    <property type="entry name" value="DUF6532"/>
</dbReference>
<proteinExistence type="predicted"/>
<gene>
    <name evidence="3" type="ORF">GFSPODELE1_LOCUS4500</name>
</gene>
<feature type="domain" description="DUF6532" evidence="2">
    <location>
        <begin position="1"/>
        <end position="47"/>
    </location>
</feature>
<name>A0ABP1D5Z6_9APHY</name>
<evidence type="ECO:0000313" key="3">
    <source>
        <dbReference type="EMBL" id="CAL1703285.1"/>
    </source>
</evidence>
<feature type="region of interest" description="Disordered" evidence="1">
    <location>
        <begin position="106"/>
        <end position="186"/>
    </location>
</feature>
<feature type="compositionally biased region" description="Acidic residues" evidence="1">
    <location>
        <begin position="142"/>
        <end position="186"/>
    </location>
</feature>
<organism evidence="3 4">
    <name type="scientific">Somion occarium</name>
    <dbReference type="NCBI Taxonomy" id="3059160"/>
    <lineage>
        <taxon>Eukaryota</taxon>
        <taxon>Fungi</taxon>
        <taxon>Dikarya</taxon>
        <taxon>Basidiomycota</taxon>
        <taxon>Agaricomycotina</taxon>
        <taxon>Agaricomycetes</taxon>
        <taxon>Polyporales</taxon>
        <taxon>Cerrenaceae</taxon>
        <taxon>Somion</taxon>
    </lineage>
</organism>
<feature type="compositionally biased region" description="Acidic residues" evidence="1">
    <location>
        <begin position="106"/>
        <end position="128"/>
    </location>
</feature>
<dbReference type="Pfam" id="PF20149">
    <property type="entry name" value="DUF6532"/>
    <property type="match status" value="1"/>
</dbReference>
<evidence type="ECO:0000259" key="2">
    <source>
        <dbReference type="Pfam" id="PF20149"/>
    </source>
</evidence>
<protein>
    <recommendedName>
        <fullName evidence="2">DUF6532 domain-containing protein</fullName>
    </recommendedName>
</protein>
<sequence>MPDSMIALACTIIFYAIQEYSSGFWVDSVFHECQWQSIYFGHIESLKLLKDTSTSEAPLYNWLKSDLMEDARRSAGIIGSEKTQSESISLAAFQAEIAAYECSYDEFGGEPADDAQTDYGDFEDEDDQIPNNHGDNDSTSSNDEEVDDGEEEEDEEDDAEEEEEEDADEQVDADVEELDIDEDAAV</sequence>
<feature type="compositionally biased region" description="Polar residues" evidence="1">
    <location>
        <begin position="129"/>
        <end position="141"/>
    </location>
</feature>
<dbReference type="Proteomes" id="UP001497453">
    <property type="component" value="Chromosome 3"/>
</dbReference>
<evidence type="ECO:0000313" key="4">
    <source>
        <dbReference type="Proteomes" id="UP001497453"/>
    </source>
</evidence>
<keyword evidence="4" id="KW-1185">Reference proteome</keyword>
<evidence type="ECO:0000256" key="1">
    <source>
        <dbReference type="SAM" id="MobiDB-lite"/>
    </source>
</evidence>
<reference evidence="4" key="1">
    <citation type="submission" date="2024-04" db="EMBL/GenBank/DDBJ databases">
        <authorList>
            <person name="Shaw F."/>
            <person name="Minotto A."/>
        </authorList>
    </citation>
    <scope>NUCLEOTIDE SEQUENCE [LARGE SCALE GENOMIC DNA]</scope>
</reference>
<dbReference type="EMBL" id="OZ037946">
    <property type="protein sequence ID" value="CAL1703285.1"/>
    <property type="molecule type" value="Genomic_DNA"/>
</dbReference>